<dbReference type="EMBL" id="CP010777">
    <property type="protein sequence ID" value="AKQ46123.1"/>
    <property type="molecule type" value="Genomic_DNA"/>
</dbReference>
<accession>A0A0H4VLB3</accession>
<feature type="compositionally biased region" description="Polar residues" evidence="1">
    <location>
        <begin position="11"/>
        <end position="73"/>
    </location>
</feature>
<dbReference type="KEGG" id="ruf:TH63_11550"/>
<dbReference type="PATRIC" id="fig|1379910.4.peg.2499"/>
<dbReference type="AlphaFoldDB" id="A0A0H4VLB3"/>
<sequence length="80" mass="8251">MAGMTTLVACDSQTGKTTNPATTDAAQMNNDATVNPPANDTTGASATEKTQTRVGNSQTRGEQNTSNSSTTKNVELKDSL</sequence>
<keyword evidence="3" id="KW-1185">Reference proteome</keyword>
<evidence type="ECO:0000313" key="2">
    <source>
        <dbReference type="EMBL" id="AKQ46123.1"/>
    </source>
</evidence>
<gene>
    <name evidence="2" type="ORF">TH63_11550</name>
</gene>
<dbReference type="Proteomes" id="UP000036458">
    <property type="component" value="Chromosome"/>
</dbReference>
<reference evidence="2 3" key="1">
    <citation type="submission" date="2015-01" db="EMBL/GenBank/DDBJ databases">
        <title>Rufibacter sp./DG31D/ whole genome sequencing.</title>
        <authorList>
            <person name="Kim M.K."/>
            <person name="Srinivasan S."/>
            <person name="Lee J.-J."/>
        </authorList>
    </citation>
    <scope>NUCLEOTIDE SEQUENCE [LARGE SCALE GENOMIC DNA]</scope>
    <source>
        <strain evidence="2 3">DG31D</strain>
    </source>
</reference>
<evidence type="ECO:0000256" key="1">
    <source>
        <dbReference type="SAM" id="MobiDB-lite"/>
    </source>
</evidence>
<feature type="region of interest" description="Disordered" evidence="1">
    <location>
        <begin position="1"/>
        <end position="80"/>
    </location>
</feature>
<name>A0A0H4VLB3_9BACT</name>
<protein>
    <submittedName>
        <fullName evidence="2">Uncharacterized protein</fullName>
    </submittedName>
</protein>
<organism evidence="2 3">
    <name type="scientific">Rufibacter radiotolerans</name>
    <dbReference type="NCBI Taxonomy" id="1379910"/>
    <lineage>
        <taxon>Bacteria</taxon>
        <taxon>Pseudomonadati</taxon>
        <taxon>Bacteroidota</taxon>
        <taxon>Cytophagia</taxon>
        <taxon>Cytophagales</taxon>
        <taxon>Hymenobacteraceae</taxon>
        <taxon>Rufibacter</taxon>
    </lineage>
</organism>
<evidence type="ECO:0000313" key="3">
    <source>
        <dbReference type="Proteomes" id="UP000036458"/>
    </source>
</evidence>
<proteinExistence type="predicted"/>